<evidence type="ECO:0008006" key="3">
    <source>
        <dbReference type="Google" id="ProtNLM"/>
    </source>
</evidence>
<protein>
    <recommendedName>
        <fullName evidence="3">DUF1611 domain-containing protein</fullName>
    </recommendedName>
</protein>
<dbReference type="EMBL" id="CP130472">
    <property type="protein sequence ID" value="WLS47164.1"/>
    <property type="molecule type" value="Genomic_DNA"/>
</dbReference>
<gene>
    <name evidence="1" type="ORF">Q3V37_07960</name>
</gene>
<dbReference type="Gene3D" id="3.40.50.300">
    <property type="entry name" value="P-loop containing nucleotide triphosphate hydrolases"/>
    <property type="match status" value="1"/>
</dbReference>
<accession>A0AAJ6HZD9</accession>
<evidence type="ECO:0000313" key="2">
    <source>
        <dbReference type="Proteomes" id="UP001235874"/>
    </source>
</evidence>
<dbReference type="RefSeq" id="WP_053651386.1">
    <property type="nucleotide sequence ID" value="NZ_CP130472.1"/>
</dbReference>
<proteinExistence type="predicted"/>
<dbReference type="AlphaFoldDB" id="A0AAJ6HZD9"/>
<dbReference type="KEGG" id="mprn:Q3V37_07960"/>
<organism evidence="1 2">
    <name type="scientific">Micromonospora profundi</name>
    <dbReference type="NCBI Taxonomy" id="1420889"/>
    <lineage>
        <taxon>Bacteria</taxon>
        <taxon>Bacillati</taxon>
        <taxon>Actinomycetota</taxon>
        <taxon>Actinomycetes</taxon>
        <taxon>Micromonosporales</taxon>
        <taxon>Micromonosporaceae</taxon>
        <taxon>Micromonospora</taxon>
    </lineage>
</organism>
<keyword evidence="2" id="KW-1185">Reference proteome</keyword>
<evidence type="ECO:0000313" key="1">
    <source>
        <dbReference type="EMBL" id="WLS47164.1"/>
    </source>
</evidence>
<sequence length="372" mass="39588">MMSLAPTNGWRARAGGLSVKLINSCVRRAADLLDGREQLIPRNPAPRDGDLVVVRCLAGTGAYDHVEDSAGMPVKLYPGDLFVATLGTRRSGTNLIGEVPTAPVAAGDRLDLVAQGGLVARCTAVPAYYGTRALPLEVVGFPADVAGRVRNIDEAPVVPIRDSRRPRTDTPVLFVAGTSAEVGKTTLVCRLNIVAREYRPGLRTAAIKACGTGRAKDVLSYRAANYDVVTDFVDAGMPSTYGVDPHRFRAMLHTLIEHCAERVDLIVVEIGGDFLEARAPEALEIMAEIDAACVMMVNDAMGALEGLRQLRELGRAPLMIGTFRQNLHALADRLAVPVERVINSTDAAALRRLLDATCPSEQTAGLMAGAAG</sequence>
<reference evidence="1 2" key="1">
    <citation type="submission" date="2023-07" db="EMBL/GenBank/DDBJ databases">
        <title>Micromonospora profundi TRM 95458 converts glycerol to a new osmotic compound.</title>
        <authorList>
            <person name="Lu D."/>
        </authorList>
    </citation>
    <scope>NUCLEOTIDE SEQUENCE [LARGE SCALE GENOMIC DNA]</scope>
    <source>
        <strain evidence="1 2">TRM95458</strain>
    </source>
</reference>
<dbReference type="CDD" id="cd01983">
    <property type="entry name" value="SIMIBI"/>
    <property type="match status" value="1"/>
</dbReference>
<name>A0AAJ6HZD9_9ACTN</name>
<dbReference type="Proteomes" id="UP001235874">
    <property type="component" value="Chromosome"/>
</dbReference>
<dbReference type="InterPro" id="IPR027417">
    <property type="entry name" value="P-loop_NTPase"/>
</dbReference>
<dbReference type="SUPFAM" id="SSF52540">
    <property type="entry name" value="P-loop containing nucleoside triphosphate hydrolases"/>
    <property type="match status" value="1"/>
</dbReference>